<dbReference type="AlphaFoldDB" id="A0AAD4MHN0"/>
<dbReference type="Pfam" id="PF02896">
    <property type="entry name" value="PEP-utilizers_C"/>
    <property type="match status" value="1"/>
</dbReference>
<sequence length="136" mass="14586">MITSVPELVALRAICERLRAELEAPDVPIGHHDRSTGRGRPERCAGAPRRLLLDRHQRPDPVRAGDRSPEPELAAEADSLHPAVLRAIRTTVDGARTQGRWVGVCGGLAGDPFGANAAGRAGRGRTVDDPERPSRP</sequence>
<protein>
    <submittedName>
        <fullName evidence="3">PEP-utilizing enzyme, TIM barrel domain-containing protein</fullName>
    </submittedName>
</protein>
<dbReference type="Proteomes" id="UP001201812">
    <property type="component" value="Unassembled WGS sequence"/>
</dbReference>
<evidence type="ECO:0000259" key="2">
    <source>
        <dbReference type="Pfam" id="PF02896"/>
    </source>
</evidence>
<dbReference type="PANTHER" id="PTHR46244">
    <property type="entry name" value="PHOSPHOENOLPYRUVATE-PROTEIN PHOSPHOTRANSFERASE"/>
    <property type="match status" value="1"/>
</dbReference>
<organism evidence="3 4">
    <name type="scientific">Ditylenchus destructor</name>
    <dbReference type="NCBI Taxonomy" id="166010"/>
    <lineage>
        <taxon>Eukaryota</taxon>
        <taxon>Metazoa</taxon>
        <taxon>Ecdysozoa</taxon>
        <taxon>Nematoda</taxon>
        <taxon>Chromadorea</taxon>
        <taxon>Rhabditida</taxon>
        <taxon>Tylenchina</taxon>
        <taxon>Tylenchomorpha</taxon>
        <taxon>Sphaerularioidea</taxon>
        <taxon>Anguinidae</taxon>
        <taxon>Anguininae</taxon>
        <taxon>Ditylenchus</taxon>
    </lineage>
</organism>
<gene>
    <name evidence="3" type="ORF">DdX_22355</name>
</gene>
<dbReference type="Gene3D" id="3.20.20.60">
    <property type="entry name" value="Phosphoenolpyruvate-binding domains"/>
    <property type="match status" value="1"/>
</dbReference>
<dbReference type="InterPro" id="IPR050499">
    <property type="entry name" value="PEP-utilizing_PTS_enzyme"/>
</dbReference>
<feature type="compositionally biased region" description="Basic and acidic residues" evidence="1">
    <location>
        <begin position="51"/>
        <end position="70"/>
    </location>
</feature>
<proteinExistence type="predicted"/>
<feature type="compositionally biased region" description="Basic and acidic residues" evidence="1">
    <location>
        <begin position="125"/>
        <end position="136"/>
    </location>
</feature>
<evidence type="ECO:0000313" key="3">
    <source>
        <dbReference type="EMBL" id="KAI1690651.1"/>
    </source>
</evidence>
<evidence type="ECO:0000256" key="1">
    <source>
        <dbReference type="SAM" id="MobiDB-lite"/>
    </source>
</evidence>
<feature type="region of interest" description="Disordered" evidence="1">
    <location>
        <begin position="27"/>
        <end position="82"/>
    </location>
</feature>
<comment type="caution">
    <text evidence="3">The sequence shown here is derived from an EMBL/GenBank/DDBJ whole genome shotgun (WGS) entry which is preliminary data.</text>
</comment>
<evidence type="ECO:0000313" key="4">
    <source>
        <dbReference type="Proteomes" id="UP001201812"/>
    </source>
</evidence>
<dbReference type="EMBL" id="JAKKPZ010001117">
    <property type="protein sequence ID" value="KAI1690651.1"/>
    <property type="molecule type" value="Genomic_DNA"/>
</dbReference>
<feature type="region of interest" description="Disordered" evidence="1">
    <location>
        <begin position="112"/>
        <end position="136"/>
    </location>
</feature>
<feature type="domain" description="PEP-utilising enzyme C-terminal" evidence="2">
    <location>
        <begin position="66"/>
        <end position="116"/>
    </location>
</feature>
<dbReference type="PANTHER" id="PTHR46244:SF6">
    <property type="entry name" value="PHOSPHOENOLPYRUVATE-PROTEIN PHOSPHOTRANSFERASE"/>
    <property type="match status" value="1"/>
</dbReference>
<accession>A0AAD4MHN0</accession>
<dbReference type="SUPFAM" id="SSF51621">
    <property type="entry name" value="Phosphoenolpyruvate/pyruvate domain"/>
    <property type="match status" value="1"/>
</dbReference>
<dbReference type="InterPro" id="IPR040442">
    <property type="entry name" value="Pyrv_kinase-like_dom_sf"/>
</dbReference>
<name>A0AAD4MHN0_9BILA</name>
<feature type="compositionally biased region" description="Basic and acidic residues" evidence="1">
    <location>
        <begin position="29"/>
        <end position="43"/>
    </location>
</feature>
<dbReference type="InterPro" id="IPR000121">
    <property type="entry name" value="PEP_util_C"/>
</dbReference>
<reference evidence="3" key="1">
    <citation type="submission" date="2022-01" db="EMBL/GenBank/DDBJ databases">
        <title>Genome Sequence Resource for Two Populations of Ditylenchus destructor, the Migratory Endoparasitic Phytonematode.</title>
        <authorList>
            <person name="Zhang H."/>
            <person name="Lin R."/>
            <person name="Xie B."/>
        </authorList>
    </citation>
    <scope>NUCLEOTIDE SEQUENCE</scope>
    <source>
        <strain evidence="3">BazhouSP</strain>
    </source>
</reference>
<dbReference type="GO" id="GO:0016772">
    <property type="term" value="F:transferase activity, transferring phosphorus-containing groups"/>
    <property type="evidence" value="ECO:0007669"/>
    <property type="project" value="InterPro"/>
</dbReference>
<dbReference type="InterPro" id="IPR015813">
    <property type="entry name" value="Pyrv/PenolPyrv_kinase-like_dom"/>
</dbReference>
<keyword evidence="4" id="KW-1185">Reference proteome</keyword>